<feature type="domain" description="RING-type" evidence="6">
    <location>
        <begin position="15"/>
        <end position="55"/>
    </location>
</feature>
<feature type="domain" description="NHR" evidence="8">
    <location>
        <begin position="378"/>
        <end position="545"/>
    </location>
</feature>
<feature type="coiled-coil region" evidence="5">
    <location>
        <begin position="191"/>
        <end position="261"/>
    </location>
</feature>
<evidence type="ECO:0000313" key="10">
    <source>
        <dbReference type="Proteomes" id="UP001374579"/>
    </source>
</evidence>
<dbReference type="SUPFAM" id="SSF57845">
    <property type="entry name" value="B-box zinc-binding domain"/>
    <property type="match status" value="1"/>
</dbReference>
<accession>A0AAN9B920</accession>
<dbReference type="Gene3D" id="2.60.120.920">
    <property type="match status" value="1"/>
</dbReference>
<dbReference type="SUPFAM" id="SSF57850">
    <property type="entry name" value="RING/U-box"/>
    <property type="match status" value="1"/>
</dbReference>
<dbReference type="SMART" id="SM00184">
    <property type="entry name" value="RING"/>
    <property type="match status" value="1"/>
</dbReference>
<evidence type="ECO:0000313" key="9">
    <source>
        <dbReference type="EMBL" id="KAK7099400.1"/>
    </source>
</evidence>
<evidence type="ECO:0000256" key="3">
    <source>
        <dbReference type="ARBA" id="ARBA00022833"/>
    </source>
</evidence>
<evidence type="ECO:0000256" key="1">
    <source>
        <dbReference type="ARBA" id="ARBA00022723"/>
    </source>
</evidence>
<feature type="domain" description="B box-type" evidence="7">
    <location>
        <begin position="152"/>
        <end position="186"/>
    </location>
</feature>
<dbReference type="EMBL" id="JBAMIC010000012">
    <property type="protein sequence ID" value="KAK7099400.1"/>
    <property type="molecule type" value="Genomic_DNA"/>
</dbReference>
<dbReference type="PROSITE" id="PS00518">
    <property type="entry name" value="ZF_RING_1"/>
    <property type="match status" value="1"/>
</dbReference>
<keyword evidence="1" id="KW-0479">Metal-binding</keyword>
<dbReference type="Pfam" id="PF00097">
    <property type="entry name" value="zf-C3HC4"/>
    <property type="match status" value="1"/>
</dbReference>
<dbReference type="CDD" id="cd12887">
    <property type="entry name" value="SPRY_NHR_like"/>
    <property type="match status" value="1"/>
</dbReference>
<evidence type="ECO:0000256" key="2">
    <source>
        <dbReference type="ARBA" id="ARBA00022771"/>
    </source>
</evidence>
<feature type="domain" description="B box-type" evidence="7">
    <location>
        <begin position="95"/>
        <end position="141"/>
    </location>
</feature>
<dbReference type="Gene3D" id="3.30.160.60">
    <property type="entry name" value="Classic Zinc Finger"/>
    <property type="match status" value="1"/>
</dbReference>
<evidence type="ECO:0000259" key="6">
    <source>
        <dbReference type="PROSITE" id="PS50089"/>
    </source>
</evidence>
<name>A0AAN9B920_9CAEN</name>
<dbReference type="InterPro" id="IPR018957">
    <property type="entry name" value="Znf_C3HC4_RING-type"/>
</dbReference>
<dbReference type="InterPro" id="IPR001841">
    <property type="entry name" value="Znf_RING"/>
</dbReference>
<dbReference type="PANTHER" id="PTHR25462">
    <property type="entry name" value="BONUS, ISOFORM C-RELATED"/>
    <property type="match status" value="1"/>
</dbReference>
<dbReference type="InterPro" id="IPR017907">
    <property type="entry name" value="Znf_RING_CS"/>
</dbReference>
<reference evidence="9 10" key="1">
    <citation type="submission" date="2024-02" db="EMBL/GenBank/DDBJ databases">
        <title>Chromosome-scale genome assembly of the rough periwinkle Littorina saxatilis.</title>
        <authorList>
            <person name="De Jode A."/>
            <person name="Faria R."/>
            <person name="Formenti G."/>
            <person name="Sims Y."/>
            <person name="Smith T.P."/>
            <person name="Tracey A."/>
            <person name="Wood J.M.D."/>
            <person name="Zagrodzka Z.B."/>
            <person name="Johannesson K."/>
            <person name="Butlin R.K."/>
            <person name="Leder E.H."/>
        </authorList>
    </citation>
    <scope>NUCLEOTIDE SEQUENCE [LARGE SCALE GENOMIC DNA]</scope>
    <source>
        <strain evidence="9">Snail1</strain>
        <tissue evidence="9">Muscle</tissue>
    </source>
</reference>
<dbReference type="InterPro" id="IPR043136">
    <property type="entry name" value="B30.2/SPRY_sf"/>
</dbReference>
<dbReference type="PROSITE" id="PS51065">
    <property type="entry name" value="NHR"/>
    <property type="match status" value="1"/>
</dbReference>
<keyword evidence="2 4" id="KW-0863">Zinc-finger</keyword>
<dbReference type="CDD" id="cd19757">
    <property type="entry name" value="Bbox1"/>
    <property type="match status" value="1"/>
</dbReference>
<proteinExistence type="predicted"/>
<dbReference type="SMART" id="SM00588">
    <property type="entry name" value="NEUZ"/>
    <property type="match status" value="1"/>
</dbReference>
<evidence type="ECO:0000259" key="8">
    <source>
        <dbReference type="PROSITE" id="PS51065"/>
    </source>
</evidence>
<dbReference type="PANTHER" id="PTHR25462:SF296">
    <property type="entry name" value="MEIOTIC P26, ISOFORM F"/>
    <property type="match status" value="1"/>
</dbReference>
<dbReference type="InterPro" id="IPR006573">
    <property type="entry name" value="NHR_dom"/>
</dbReference>
<dbReference type="InterPro" id="IPR047153">
    <property type="entry name" value="TRIM45/56/19-like"/>
</dbReference>
<organism evidence="9 10">
    <name type="scientific">Littorina saxatilis</name>
    <dbReference type="NCBI Taxonomy" id="31220"/>
    <lineage>
        <taxon>Eukaryota</taxon>
        <taxon>Metazoa</taxon>
        <taxon>Spiralia</taxon>
        <taxon>Lophotrochozoa</taxon>
        <taxon>Mollusca</taxon>
        <taxon>Gastropoda</taxon>
        <taxon>Caenogastropoda</taxon>
        <taxon>Littorinimorpha</taxon>
        <taxon>Littorinoidea</taxon>
        <taxon>Littorinidae</taxon>
        <taxon>Littorina</taxon>
    </lineage>
</organism>
<dbReference type="CDD" id="cd19756">
    <property type="entry name" value="Bbox2"/>
    <property type="match status" value="1"/>
</dbReference>
<dbReference type="Proteomes" id="UP001374579">
    <property type="component" value="Unassembled WGS sequence"/>
</dbReference>
<dbReference type="Gene3D" id="3.30.40.10">
    <property type="entry name" value="Zinc/RING finger domain, C3HC4 (zinc finger)"/>
    <property type="match status" value="1"/>
</dbReference>
<keyword evidence="10" id="KW-1185">Reference proteome</keyword>
<dbReference type="GO" id="GO:0061630">
    <property type="term" value="F:ubiquitin protein ligase activity"/>
    <property type="evidence" value="ECO:0007669"/>
    <property type="project" value="TreeGrafter"/>
</dbReference>
<protein>
    <submittedName>
        <fullName evidence="9">Uncharacterized protein</fullName>
    </submittedName>
</protein>
<keyword evidence="5" id="KW-0175">Coiled coil</keyword>
<gene>
    <name evidence="9" type="ORF">V1264_003543</name>
</gene>
<dbReference type="InterPro" id="IPR000315">
    <property type="entry name" value="Znf_B-box"/>
</dbReference>
<keyword evidence="3" id="KW-0862">Zinc</keyword>
<dbReference type="Pfam" id="PF07177">
    <property type="entry name" value="Neuralized"/>
    <property type="match status" value="1"/>
</dbReference>
<dbReference type="PROSITE" id="PS50119">
    <property type="entry name" value="ZF_BBOX"/>
    <property type="match status" value="2"/>
</dbReference>
<dbReference type="InterPro" id="IPR013083">
    <property type="entry name" value="Znf_RING/FYVE/PHD"/>
</dbReference>
<comment type="caution">
    <text evidence="9">The sequence shown here is derived from an EMBL/GenBank/DDBJ whole genome shotgun (WGS) entry which is preliminary data.</text>
</comment>
<sequence>MATASVIEEANERECSVCHEEFREPKVLPCGHLLCRHCLLSWLQSQPQAHCPLCRCVIVEGGAGQGGASSVEVMVEGFPTDLAMAALVEAQRLLSKDHRCCVCEDVAATSLCLHCGDTLCKACTRVHGKLSVSKHHRVEDLTSLTAEQLTASRPSTCAAHPEETCKLFCPSHGLSVCVLCASSKHRGCPQLKDLQEKTEEARALLAEMAARLSAGEAEIERAIGELERHLQDTETRTKKSVAQMEADLDRLQAALNACRRRIGQLAEGATSDDREAVQDGKNFLLQKRSKLTSHKAVIERAKGSKKGDVVNDMMSSMEQRIQELDCSATLPANAKVISKVSLAIDPGVVTRIEQDLAQLGQVNTVPAVFTALSNLHGSFSFHDNHGKNIVLSNNKQTAERTRENAYAIVMSRDPMQVGVLYEVQIDKWDTCRAAIYGHLIPGVVTQRPDTLTLPQWSGELLPAAVVYSSGVIHCGSTAHKSSTIGSVLTTLRAGNRVGVAVDSSHGLHLYVDGQDQGVVSTNLPQPCYALFDVNDYTRKVTTLPLTKLA</sequence>
<dbReference type="GO" id="GO:0008270">
    <property type="term" value="F:zinc ion binding"/>
    <property type="evidence" value="ECO:0007669"/>
    <property type="project" value="UniProtKB-KW"/>
</dbReference>
<dbReference type="PROSITE" id="PS50089">
    <property type="entry name" value="ZF_RING_2"/>
    <property type="match status" value="1"/>
</dbReference>
<evidence type="ECO:0000259" key="7">
    <source>
        <dbReference type="PROSITE" id="PS50119"/>
    </source>
</evidence>
<evidence type="ECO:0000256" key="5">
    <source>
        <dbReference type="SAM" id="Coils"/>
    </source>
</evidence>
<dbReference type="AlphaFoldDB" id="A0AAN9B920"/>
<evidence type="ECO:0000256" key="4">
    <source>
        <dbReference type="PROSITE-ProRule" id="PRU00024"/>
    </source>
</evidence>